<accession>A0A9P6G800</accession>
<name>A0A9P6G800_9PLEO</name>
<keyword evidence="2" id="KW-1185">Reference proteome</keyword>
<dbReference type="EMBL" id="WJXW01000014">
    <property type="protein sequence ID" value="KAF9730413.1"/>
    <property type="molecule type" value="Genomic_DNA"/>
</dbReference>
<protein>
    <submittedName>
        <fullName evidence="1">Uncharacterized protein</fullName>
    </submittedName>
</protein>
<organism evidence="1 2">
    <name type="scientific">Paraphaeosphaeria minitans</name>
    <dbReference type="NCBI Taxonomy" id="565426"/>
    <lineage>
        <taxon>Eukaryota</taxon>
        <taxon>Fungi</taxon>
        <taxon>Dikarya</taxon>
        <taxon>Ascomycota</taxon>
        <taxon>Pezizomycotina</taxon>
        <taxon>Dothideomycetes</taxon>
        <taxon>Pleosporomycetidae</taxon>
        <taxon>Pleosporales</taxon>
        <taxon>Massarineae</taxon>
        <taxon>Didymosphaeriaceae</taxon>
        <taxon>Paraphaeosphaeria</taxon>
    </lineage>
</organism>
<dbReference type="AlphaFoldDB" id="A0A9P6G800"/>
<proteinExistence type="predicted"/>
<gene>
    <name evidence="1" type="ORF">PMIN01_11282</name>
</gene>
<sequence>MATLYDCQHRCLFRTQMRDLRRMRYRSRFARHRPRRYRGETPLWTGEDQLWTICNSALSLLYDMTDIWARNATRGRLVADPGVTRCALQSPALSMCETCTSPFLQTFDVVTTSIFQLLSSACHHENDLVNNSSQQC</sequence>
<dbReference type="Proteomes" id="UP000756921">
    <property type="component" value="Unassembled WGS sequence"/>
</dbReference>
<evidence type="ECO:0000313" key="2">
    <source>
        <dbReference type="Proteomes" id="UP000756921"/>
    </source>
</evidence>
<reference evidence="1" key="1">
    <citation type="journal article" date="2020" name="Mol. Plant Microbe Interact.">
        <title>Genome Sequence of the Biocontrol Agent Coniothyrium minitans strain Conio (IMI 134523).</title>
        <authorList>
            <person name="Patel D."/>
            <person name="Shittu T.A."/>
            <person name="Baroncelli R."/>
            <person name="Muthumeenakshi S."/>
            <person name="Osborne T.H."/>
            <person name="Janganan T.K."/>
            <person name="Sreenivasaprasad S."/>
        </authorList>
    </citation>
    <scope>NUCLEOTIDE SEQUENCE</scope>
    <source>
        <strain evidence="1">Conio</strain>
    </source>
</reference>
<comment type="caution">
    <text evidence="1">The sequence shown here is derived from an EMBL/GenBank/DDBJ whole genome shotgun (WGS) entry which is preliminary data.</text>
</comment>
<evidence type="ECO:0000313" key="1">
    <source>
        <dbReference type="EMBL" id="KAF9730413.1"/>
    </source>
</evidence>